<evidence type="ECO:0000313" key="5">
    <source>
        <dbReference type="EMBL" id="MFC5543018.1"/>
    </source>
</evidence>
<evidence type="ECO:0000313" key="6">
    <source>
        <dbReference type="Proteomes" id="UP001595978"/>
    </source>
</evidence>
<feature type="transmembrane region" description="Helical" evidence="3">
    <location>
        <begin position="30"/>
        <end position="54"/>
    </location>
</feature>
<keyword evidence="3" id="KW-0812">Transmembrane</keyword>
<feature type="transmembrane region" description="Helical" evidence="3">
    <location>
        <begin position="175"/>
        <end position="195"/>
    </location>
</feature>
<dbReference type="Pfam" id="PF00892">
    <property type="entry name" value="EamA"/>
    <property type="match status" value="2"/>
</dbReference>
<feature type="transmembrane region" description="Helical" evidence="3">
    <location>
        <begin position="66"/>
        <end position="85"/>
    </location>
</feature>
<dbReference type="PANTHER" id="PTHR22911">
    <property type="entry name" value="ACYL-MALONYL CONDENSING ENZYME-RELATED"/>
    <property type="match status" value="1"/>
</dbReference>
<dbReference type="Proteomes" id="UP001595978">
    <property type="component" value="Unassembled WGS sequence"/>
</dbReference>
<gene>
    <name evidence="5" type="ORF">ACFPOH_15015</name>
</gene>
<comment type="subcellular location">
    <subcellularLocation>
        <location evidence="1">Endomembrane system</location>
        <topology evidence="1">Multi-pass membrane protein</topology>
    </subcellularLocation>
</comment>
<feature type="transmembrane region" description="Helical" evidence="3">
    <location>
        <begin position="144"/>
        <end position="163"/>
    </location>
</feature>
<dbReference type="InterPro" id="IPR000620">
    <property type="entry name" value="EamA_dom"/>
</dbReference>
<evidence type="ECO:0000259" key="4">
    <source>
        <dbReference type="Pfam" id="PF00892"/>
    </source>
</evidence>
<keyword evidence="3" id="KW-1133">Transmembrane helix</keyword>
<evidence type="ECO:0000256" key="3">
    <source>
        <dbReference type="SAM" id="Phobius"/>
    </source>
</evidence>
<feature type="transmembrane region" description="Helical" evidence="3">
    <location>
        <begin position="207"/>
        <end position="225"/>
    </location>
</feature>
<keyword evidence="6" id="KW-1185">Reference proteome</keyword>
<feature type="domain" description="EamA" evidence="4">
    <location>
        <begin position="6"/>
        <end position="136"/>
    </location>
</feature>
<evidence type="ECO:0000256" key="1">
    <source>
        <dbReference type="ARBA" id="ARBA00004127"/>
    </source>
</evidence>
<feature type="transmembrane region" description="Helical" evidence="3">
    <location>
        <begin position="237"/>
        <end position="257"/>
    </location>
</feature>
<protein>
    <submittedName>
        <fullName evidence="5">DMT family transporter</fullName>
    </submittedName>
</protein>
<organism evidence="5 6">
    <name type="scientific">Ureibacillus suwonensis</name>
    <dbReference type="NCBI Taxonomy" id="313007"/>
    <lineage>
        <taxon>Bacteria</taxon>
        <taxon>Bacillati</taxon>
        <taxon>Bacillota</taxon>
        <taxon>Bacilli</taxon>
        <taxon>Bacillales</taxon>
        <taxon>Caryophanaceae</taxon>
        <taxon>Ureibacillus</taxon>
    </lineage>
</organism>
<comment type="caution">
    <text evidence="5">The sequence shown here is derived from an EMBL/GenBank/DDBJ whole genome shotgun (WGS) entry which is preliminary data.</text>
</comment>
<keyword evidence="3" id="KW-0472">Membrane</keyword>
<dbReference type="SUPFAM" id="SSF103481">
    <property type="entry name" value="Multidrug resistance efflux transporter EmrE"/>
    <property type="match status" value="2"/>
</dbReference>
<proteinExistence type="inferred from homology"/>
<accession>A0ABW0REF7</accession>
<reference evidence="6" key="1">
    <citation type="journal article" date="2019" name="Int. J. Syst. Evol. Microbiol.">
        <title>The Global Catalogue of Microorganisms (GCM) 10K type strain sequencing project: providing services to taxonomists for standard genome sequencing and annotation.</title>
        <authorList>
            <consortium name="The Broad Institute Genomics Platform"/>
            <consortium name="The Broad Institute Genome Sequencing Center for Infectious Disease"/>
            <person name="Wu L."/>
            <person name="Ma J."/>
        </authorList>
    </citation>
    <scope>NUCLEOTIDE SEQUENCE [LARGE SCALE GENOMIC DNA]</scope>
    <source>
        <strain evidence="6">CCUG 56331</strain>
    </source>
</reference>
<dbReference type="Gene3D" id="1.10.3730.20">
    <property type="match status" value="1"/>
</dbReference>
<evidence type="ECO:0000256" key="2">
    <source>
        <dbReference type="ARBA" id="ARBA00007362"/>
    </source>
</evidence>
<feature type="domain" description="EamA" evidence="4">
    <location>
        <begin position="147"/>
        <end position="279"/>
    </location>
</feature>
<dbReference type="RefSeq" id="WP_342470584.1">
    <property type="nucleotide sequence ID" value="NZ_JBHSNQ010000187.1"/>
</dbReference>
<dbReference type="EMBL" id="JBHSNQ010000187">
    <property type="protein sequence ID" value="MFC5543018.1"/>
    <property type="molecule type" value="Genomic_DNA"/>
</dbReference>
<dbReference type="PANTHER" id="PTHR22911:SF79">
    <property type="entry name" value="MOBA-LIKE NTP TRANSFERASE DOMAIN-CONTAINING PROTEIN"/>
    <property type="match status" value="1"/>
</dbReference>
<dbReference type="InterPro" id="IPR037185">
    <property type="entry name" value="EmrE-like"/>
</dbReference>
<comment type="similarity">
    <text evidence="2">Belongs to the EamA transporter family.</text>
</comment>
<feature type="transmembrane region" description="Helical" evidence="3">
    <location>
        <begin position="120"/>
        <end position="138"/>
    </location>
</feature>
<feature type="transmembrane region" description="Helical" evidence="3">
    <location>
        <begin position="263"/>
        <end position="281"/>
    </location>
</feature>
<name>A0ABW0REF7_9BACL</name>
<sequence length="295" mass="31984">MNILPYIFVLLAAMLWGTVGTTQTFLREGISPIAVAGVRSAIGGGVLLIAVLIMRKINFKKWSWKWTVFAALTIALFQCLFFTSVRYTGVAVGTVVTIGSSPVFSGIIEWLLFKRRPNRVWGIATLLAIIGCILLFVTRGDTTIHPLGILLALCAGSMFALYTNCSKKLTEREETLPSVAMTFTLCALFLLPFSGSGVSWVLEGQNLWPMLFMGLFATSLAYIFYLAGLEKISSSSAVTLSLAEPLTAALLGVFLVGEYLSPMSWMGVLLLLGGILVLTIGSRKTVKYLKDASSQ</sequence>
<feature type="transmembrane region" description="Helical" evidence="3">
    <location>
        <begin position="91"/>
        <end position="113"/>
    </location>
</feature>